<gene>
    <name evidence="4" type="ORF">GCM10022222_08840</name>
</gene>
<dbReference type="PANTHER" id="PTHR48107:SF7">
    <property type="entry name" value="RE15974P"/>
    <property type="match status" value="1"/>
</dbReference>
<dbReference type="SUPFAM" id="SSF51735">
    <property type="entry name" value="NAD(P)-binding Rossmann-fold domains"/>
    <property type="match status" value="1"/>
</dbReference>
<dbReference type="PRINTS" id="PR00081">
    <property type="entry name" value="GDHRDH"/>
</dbReference>
<dbReference type="InterPro" id="IPR057326">
    <property type="entry name" value="KR_dom"/>
</dbReference>
<name>A0ABP6V6R1_9PSEU</name>
<organism evidence="4 5">
    <name type="scientific">Amycolatopsis ultiminotia</name>
    <dbReference type="NCBI Taxonomy" id="543629"/>
    <lineage>
        <taxon>Bacteria</taxon>
        <taxon>Bacillati</taxon>
        <taxon>Actinomycetota</taxon>
        <taxon>Actinomycetes</taxon>
        <taxon>Pseudonocardiales</taxon>
        <taxon>Pseudonocardiaceae</taxon>
        <taxon>Amycolatopsis</taxon>
    </lineage>
</organism>
<accession>A0ABP6V6R1</accession>
<dbReference type="Proteomes" id="UP001500689">
    <property type="component" value="Unassembled WGS sequence"/>
</dbReference>
<proteinExistence type="inferred from homology"/>
<dbReference type="Gene3D" id="3.40.50.720">
    <property type="entry name" value="NAD(P)-binding Rossmann-like Domain"/>
    <property type="match status" value="1"/>
</dbReference>
<feature type="domain" description="Ketoreductase" evidence="3">
    <location>
        <begin position="18"/>
        <end position="196"/>
    </location>
</feature>
<protein>
    <submittedName>
        <fullName evidence="4">SDR family oxidoreductase</fullName>
    </submittedName>
</protein>
<dbReference type="PROSITE" id="PS00061">
    <property type="entry name" value="ADH_SHORT"/>
    <property type="match status" value="1"/>
</dbReference>
<dbReference type="PANTHER" id="PTHR48107">
    <property type="entry name" value="NADPH-DEPENDENT ALDEHYDE REDUCTASE-LIKE PROTEIN, CHLOROPLASTIC-RELATED"/>
    <property type="match status" value="1"/>
</dbReference>
<evidence type="ECO:0000259" key="3">
    <source>
        <dbReference type="SMART" id="SM00822"/>
    </source>
</evidence>
<dbReference type="Pfam" id="PF13561">
    <property type="entry name" value="adh_short_C2"/>
    <property type="match status" value="1"/>
</dbReference>
<evidence type="ECO:0000256" key="2">
    <source>
        <dbReference type="ARBA" id="ARBA00023002"/>
    </source>
</evidence>
<keyword evidence="5" id="KW-1185">Reference proteome</keyword>
<dbReference type="PRINTS" id="PR00080">
    <property type="entry name" value="SDRFAMILY"/>
</dbReference>
<evidence type="ECO:0000313" key="5">
    <source>
        <dbReference type="Proteomes" id="UP001500689"/>
    </source>
</evidence>
<evidence type="ECO:0000313" key="4">
    <source>
        <dbReference type="EMBL" id="GAA3528079.1"/>
    </source>
</evidence>
<keyword evidence="2" id="KW-0560">Oxidoreductase</keyword>
<dbReference type="InterPro" id="IPR002347">
    <property type="entry name" value="SDR_fam"/>
</dbReference>
<reference evidence="5" key="1">
    <citation type="journal article" date="2019" name="Int. J. Syst. Evol. Microbiol.">
        <title>The Global Catalogue of Microorganisms (GCM) 10K type strain sequencing project: providing services to taxonomists for standard genome sequencing and annotation.</title>
        <authorList>
            <consortium name="The Broad Institute Genomics Platform"/>
            <consortium name="The Broad Institute Genome Sequencing Center for Infectious Disease"/>
            <person name="Wu L."/>
            <person name="Ma J."/>
        </authorList>
    </citation>
    <scope>NUCLEOTIDE SEQUENCE [LARGE SCALE GENOMIC DNA]</scope>
    <source>
        <strain evidence="5">JCM 16898</strain>
    </source>
</reference>
<dbReference type="EMBL" id="BAAAZN010000001">
    <property type="protein sequence ID" value="GAA3528079.1"/>
    <property type="molecule type" value="Genomic_DNA"/>
</dbReference>
<evidence type="ECO:0000256" key="1">
    <source>
        <dbReference type="ARBA" id="ARBA00006484"/>
    </source>
</evidence>
<dbReference type="InterPro" id="IPR020904">
    <property type="entry name" value="Sc_DH/Rdtase_CS"/>
</dbReference>
<comment type="caution">
    <text evidence="4">The sequence shown here is derived from an EMBL/GenBank/DDBJ whole genome shotgun (WGS) entry which is preliminary data.</text>
</comment>
<sequence length="257" mass="26686">MRADRLRVSHAGARMAGKVAIVTGSSRGIGRAIARRLGADGVRVLVNYHGERAAAESVVTAIRAGGGDALSVQGDVTDTGQVRSLFDTAEREFGGIDIVVSNVGKPWFSSIAEATDEDYERNFTMNTRTTFAVLRAAANRLNDGGRIVVVSSGVVATHRRGAGLYAASKAAGDELVRVLAGELGSRGITVNSVLPGATRTEALTASQLAEVLERLAAEVPLGRIGEPQDVADVVAFLAGHDGRWITGQALHAGGGVF</sequence>
<dbReference type="InterPro" id="IPR036291">
    <property type="entry name" value="NAD(P)-bd_dom_sf"/>
</dbReference>
<dbReference type="SMART" id="SM00822">
    <property type="entry name" value="PKS_KR"/>
    <property type="match status" value="1"/>
</dbReference>
<comment type="similarity">
    <text evidence="1">Belongs to the short-chain dehydrogenases/reductases (SDR) family.</text>
</comment>